<name>A0A132NU27_GIAIN</name>
<sequence length="885" mass="98448">MQTSLCDSLQFKTKDCGMDSRPEEPTNPTEVVDNPLPPSVPYASVPLLVGEEYAAPLSCAINSAKDLIACGTETGVLLIYRSFSMQLVRSLKVDESAIYKLIWAPDSQSILAITMGSILWVSLARDTSVTRVVGGEPAYIPGQATKGGSNEYLNVQRNDRAGAVAEPRGDIIEMWSLEDQELSLLSYSISTWLIEVDPSSLHHVKFGSKDFHYRSCFRVIGVELLITVALNYYEATGLKSIAFFANKCSGTSSDMHSWAVANEVDYTSALASAFETTSIPVISDVLAITGHVFVVSTGLKYAIFRRATLFTPYSFAGKIEYTPQMLIKGIGYTGAVVERRFEAHKQTLYTSEEPTIAVTFVTARQKSAMTNATSIDTNISGSTSADAYEVLRALTSMHRQGEGNSSYFTEFRSFHHFFLFIYAYHASLCRANITFGHSRFYQALTDLTFPSVFNLAATAAKEGNAFTKLIGITSFTFSADICDFSSVICDELIASFTLAEIRDNCKDTDEVTKIDVYMTGVFNLADIFRALGDEVIKQAPDLCLLYPNPSLAELLLNYRIISFKTSIDKQWLYVANPRFILTLSTRHNVCEIYEYGENFLISDLVFDMRPLPAIQVEFGYAPYELVMASVGYSPPYTSENTRLLSAGHSKAMIKQANVLYADLASLSRANRITNKNSSRRLRLAPRGRPRKKIDRRKRDISGSVSVSSESKAFKGNRAARRKSQGSPESGAVGHLASDELSSMTASSTVNPDELEVQEENLAITTSDIDSLQRLLLHVEPQLVFWACREVQDFNSCFPGFETVSTNVLYIEREDELDIDPSSLYPPTALPRAVDVDYRELQYPTRTVKDDELDILSWEDSVPIYHYLRSYTEVHELPIKLTIVLV</sequence>
<protein>
    <submittedName>
        <fullName evidence="2">Encystation-specific secretory granule protein-1</fullName>
    </submittedName>
</protein>
<dbReference type="Gene3D" id="2.130.10.10">
    <property type="entry name" value="YVTN repeat-like/Quinoprotein amine dehydrogenase"/>
    <property type="match status" value="1"/>
</dbReference>
<dbReference type="Proteomes" id="UP000070089">
    <property type="component" value="Unassembled WGS sequence"/>
</dbReference>
<feature type="region of interest" description="Disordered" evidence="1">
    <location>
        <begin position="14"/>
        <end position="35"/>
    </location>
</feature>
<comment type="caution">
    <text evidence="2">The sequence shown here is derived from an EMBL/GenBank/DDBJ whole genome shotgun (WGS) entry which is preliminary data.</text>
</comment>
<evidence type="ECO:0000256" key="1">
    <source>
        <dbReference type="SAM" id="MobiDB-lite"/>
    </source>
</evidence>
<feature type="region of interest" description="Disordered" evidence="1">
    <location>
        <begin position="683"/>
        <end position="733"/>
    </location>
</feature>
<dbReference type="AlphaFoldDB" id="A0A132NU27"/>
<organism evidence="2 3">
    <name type="scientific">Giardia duodenalis assemblage B</name>
    <dbReference type="NCBI Taxonomy" id="1394984"/>
    <lineage>
        <taxon>Eukaryota</taxon>
        <taxon>Metamonada</taxon>
        <taxon>Diplomonadida</taxon>
        <taxon>Hexamitidae</taxon>
        <taxon>Giardiinae</taxon>
        <taxon>Giardia</taxon>
    </lineage>
</organism>
<dbReference type="InterPro" id="IPR036322">
    <property type="entry name" value="WD40_repeat_dom_sf"/>
</dbReference>
<evidence type="ECO:0000313" key="2">
    <source>
        <dbReference type="EMBL" id="KWX13192.1"/>
    </source>
</evidence>
<dbReference type="InterPro" id="IPR015943">
    <property type="entry name" value="WD40/YVTN_repeat-like_dom_sf"/>
</dbReference>
<dbReference type="EMBL" id="JXTI01000079">
    <property type="protein sequence ID" value="KWX13192.1"/>
    <property type="molecule type" value="Genomic_DNA"/>
</dbReference>
<reference evidence="2 3" key="1">
    <citation type="journal article" date="2015" name="Mol. Biochem. Parasitol.">
        <title>Identification of polymorphic genes for use in assemblage B genotyping assays through comparative genomics of multiple assemblage B Giardia duodenalis isolates.</title>
        <authorList>
            <person name="Wielinga C."/>
            <person name="Thompson R.C."/>
            <person name="Monis P."/>
            <person name="Ryan U."/>
        </authorList>
    </citation>
    <scope>NUCLEOTIDE SEQUENCE [LARGE SCALE GENOMIC DNA]</scope>
    <source>
        <strain evidence="2 3">BAH15c1</strain>
    </source>
</reference>
<feature type="compositionally biased region" description="Basic residues" evidence="1">
    <location>
        <begin position="683"/>
        <end position="695"/>
    </location>
</feature>
<dbReference type="SUPFAM" id="SSF50978">
    <property type="entry name" value="WD40 repeat-like"/>
    <property type="match status" value="1"/>
</dbReference>
<gene>
    <name evidence="2" type="ORF">QR46_2811</name>
</gene>
<evidence type="ECO:0000313" key="3">
    <source>
        <dbReference type="Proteomes" id="UP000070089"/>
    </source>
</evidence>
<proteinExistence type="predicted"/>
<dbReference type="OrthoDB" id="10252057at2759"/>
<accession>A0A132NU27</accession>
<dbReference type="VEuPathDB" id="GiardiaDB:QR46_2811"/>
<feature type="compositionally biased region" description="Basic and acidic residues" evidence="1">
    <location>
        <begin position="14"/>
        <end position="24"/>
    </location>
</feature>
<feature type="compositionally biased region" description="Low complexity" evidence="1">
    <location>
        <begin position="701"/>
        <end position="710"/>
    </location>
</feature>